<feature type="domain" description="GOLD" evidence="3">
    <location>
        <begin position="353"/>
        <end position="440"/>
    </location>
</feature>
<evidence type="ECO:0000256" key="1">
    <source>
        <dbReference type="SAM" id="MobiDB-lite"/>
    </source>
</evidence>
<sequence>MAVAPQDAIKQLSALMDQVDEPLKRTFQNMHQGYPTATLSRFLKAREWSVAKAHKMLMDCLDWRIQNHIDDILTKPIIPAELYRGVRDSQLIGLSGYSNEGLPVFAIGVGLSTLDKASVNYYVQSHIQINEYRDRVILPAATKNYGRHIGTCVKVLDMTGLKLSALSHIKLLTIISTVDDLNYPEKTETYYVVNAPYVFSACWKVVKPLLQERTRRKVQVLQGCGRNELLKIMDYSSLPHFCRRENYGSSRISSAGADVCYSLDHPFHQQLYNYIKQQALSQEYVSLLKQGSFHVDVPGADIEGTNIVKALESELHKIGSHDGLAHPLNERERGNSRRLENSSRRSSRWRDALRLLRSWVPYEGDMVYVSFVVVKSDTPWHYSNDGVDLVVKGPHGDQIHDFRDKTSEKFEFLVQRSGLHRFCFTNKSPYHETIDFDVHVSHFTHYNEHAKDEHLAPLLEQIAKLEEALYNIQFEQHWLEAQTDRQALVNEAMSRRAIHKALFESAALVGTSILQVFLLHRLFERKLGTSRI</sequence>
<feature type="domain" description="CRAL-TRIO" evidence="2">
    <location>
        <begin position="79"/>
        <end position="239"/>
    </location>
</feature>
<dbReference type="Pfam" id="PF03765">
    <property type="entry name" value="CRAL_TRIO_N"/>
    <property type="match status" value="1"/>
</dbReference>
<feature type="region of interest" description="Disordered" evidence="1">
    <location>
        <begin position="322"/>
        <end position="343"/>
    </location>
</feature>
<dbReference type="Pfam" id="PF01105">
    <property type="entry name" value="EMP24_GP25L"/>
    <property type="match status" value="1"/>
</dbReference>
<reference evidence="4 5" key="1">
    <citation type="submission" date="2022-12" db="EMBL/GenBank/DDBJ databases">
        <title>Chromosome-scale assembly of the Ensete ventricosum genome.</title>
        <authorList>
            <person name="Dussert Y."/>
            <person name="Stocks J."/>
            <person name="Wendawek A."/>
            <person name="Woldeyes F."/>
            <person name="Nichols R.A."/>
            <person name="Borrell J.S."/>
        </authorList>
    </citation>
    <scope>NUCLEOTIDE SEQUENCE [LARGE SCALE GENOMIC DNA]</scope>
    <source>
        <strain evidence="5">cv. Maze</strain>
        <tissue evidence="4">Seeds</tissue>
    </source>
</reference>
<dbReference type="Gene3D" id="3.40.525.10">
    <property type="entry name" value="CRAL-TRIO lipid binding domain"/>
    <property type="match status" value="1"/>
</dbReference>
<keyword evidence="5" id="KW-1185">Reference proteome</keyword>
<evidence type="ECO:0000259" key="2">
    <source>
        <dbReference type="PROSITE" id="PS50191"/>
    </source>
</evidence>
<dbReference type="SMART" id="SM01190">
    <property type="entry name" value="EMP24_GP25L"/>
    <property type="match status" value="1"/>
</dbReference>
<dbReference type="InterPro" id="IPR036865">
    <property type="entry name" value="CRAL-TRIO_dom_sf"/>
</dbReference>
<protein>
    <recommendedName>
        <fullName evidence="6">CRAL-TRIO domain-containing protein</fullName>
    </recommendedName>
</protein>
<dbReference type="InterPro" id="IPR011074">
    <property type="entry name" value="CRAL/TRIO_N_dom"/>
</dbReference>
<dbReference type="Proteomes" id="UP001222027">
    <property type="component" value="Unassembled WGS sequence"/>
</dbReference>
<evidence type="ECO:0008006" key="6">
    <source>
        <dbReference type="Google" id="ProtNLM"/>
    </source>
</evidence>
<dbReference type="SUPFAM" id="SSF52087">
    <property type="entry name" value="CRAL/TRIO domain"/>
    <property type="match status" value="1"/>
</dbReference>
<dbReference type="SUPFAM" id="SSF46938">
    <property type="entry name" value="CRAL/TRIO N-terminal domain"/>
    <property type="match status" value="1"/>
</dbReference>
<evidence type="ECO:0000313" key="4">
    <source>
        <dbReference type="EMBL" id="KAJ8492836.1"/>
    </source>
</evidence>
<evidence type="ECO:0000313" key="5">
    <source>
        <dbReference type="Proteomes" id="UP001222027"/>
    </source>
</evidence>
<dbReference type="PROSITE" id="PS50866">
    <property type="entry name" value="GOLD"/>
    <property type="match status" value="1"/>
</dbReference>
<dbReference type="PANTHER" id="PTHR46226">
    <property type="entry name" value="CRAL-TRIO DOMAIN-CONTAINING PROTEIN"/>
    <property type="match status" value="1"/>
</dbReference>
<dbReference type="PANTHER" id="PTHR46226:SF6">
    <property type="entry name" value="SEC14P-LIKE PHOSPHATIDYLINOSITOL TRANSFER FAMILY PROTEIN"/>
    <property type="match status" value="1"/>
</dbReference>
<dbReference type="PROSITE" id="PS50191">
    <property type="entry name" value="CRAL_TRIO"/>
    <property type="match status" value="1"/>
</dbReference>
<dbReference type="CDD" id="cd00170">
    <property type="entry name" value="SEC14"/>
    <property type="match status" value="1"/>
</dbReference>
<name>A0AAV8R7C5_ENSVE</name>
<dbReference type="Pfam" id="PF00650">
    <property type="entry name" value="CRAL_TRIO"/>
    <property type="match status" value="1"/>
</dbReference>
<evidence type="ECO:0000259" key="3">
    <source>
        <dbReference type="PROSITE" id="PS50866"/>
    </source>
</evidence>
<proteinExistence type="predicted"/>
<dbReference type="SMART" id="SM00516">
    <property type="entry name" value="SEC14"/>
    <property type="match status" value="1"/>
</dbReference>
<dbReference type="InterPro" id="IPR001251">
    <property type="entry name" value="CRAL-TRIO_dom"/>
</dbReference>
<accession>A0AAV8R7C5</accession>
<organism evidence="4 5">
    <name type="scientific">Ensete ventricosum</name>
    <name type="common">Abyssinian banana</name>
    <name type="synonym">Musa ensete</name>
    <dbReference type="NCBI Taxonomy" id="4639"/>
    <lineage>
        <taxon>Eukaryota</taxon>
        <taxon>Viridiplantae</taxon>
        <taxon>Streptophyta</taxon>
        <taxon>Embryophyta</taxon>
        <taxon>Tracheophyta</taxon>
        <taxon>Spermatophyta</taxon>
        <taxon>Magnoliopsida</taxon>
        <taxon>Liliopsida</taxon>
        <taxon>Zingiberales</taxon>
        <taxon>Musaceae</taxon>
        <taxon>Ensete</taxon>
    </lineage>
</organism>
<dbReference type="AlphaFoldDB" id="A0AAV8R7C5"/>
<comment type="caution">
    <text evidence="4">The sequence shown here is derived from an EMBL/GenBank/DDBJ whole genome shotgun (WGS) entry which is preliminary data.</text>
</comment>
<gene>
    <name evidence="4" type="ORF">OPV22_014557</name>
</gene>
<dbReference type="SMART" id="SM01100">
    <property type="entry name" value="CRAL_TRIO_N"/>
    <property type="match status" value="1"/>
</dbReference>
<dbReference type="EMBL" id="JAQQAF010000004">
    <property type="protein sequence ID" value="KAJ8492836.1"/>
    <property type="molecule type" value="Genomic_DNA"/>
</dbReference>
<dbReference type="InterPro" id="IPR009038">
    <property type="entry name" value="GOLD_dom"/>
</dbReference>
<dbReference type="InterPro" id="IPR036273">
    <property type="entry name" value="CRAL/TRIO_N_dom_sf"/>
</dbReference>